<reference evidence="4 5" key="1">
    <citation type="submission" date="2020-08" db="EMBL/GenBank/DDBJ databases">
        <title>Genome public.</title>
        <authorList>
            <person name="Liu C."/>
            <person name="Sun Q."/>
        </authorList>
    </citation>
    <scope>NUCLEOTIDE SEQUENCE [LARGE SCALE GENOMIC DNA]</scope>
    <source>
        <strain evidence="4 5">NSJ-56</strain>
    </source>
</reference>
<dbReference type="InterPro" id="IPR006860">
    <property type="entry name" value="FecR"/>
</dbReference>
<evidence type="ECO:0000256" key="1">
    <source>
        <dbReference type="SAM" id="Phobius"/>
    </source>
</evidence>
<proteinExistence type="predicted"/>
<dbReference type="Gene3D" id="3.55.50.30">
    <property type="match status" value="1"/>
</dbReference>
<keyword evidence="1" id="KW-1133">Transmembrane helix</keyword>
<protein>
    <submittedName>
        <fullName evidence="4">DUF4974 domain-containing protein</fullName>
    </submittedName>
</protein>
<dbReference type="EMBL" id="JACOOH010000006">
    <property type="protein sequence ID" value="MBC5622363.1"/>
    <property type="molecule type" value="Genomic_DNA"/>
</dbReference>
<dbReference type="Pfam" id="PF04773">
    <property type="entry name" value="FecR"/>
    <property type="match status" value="1"/>
</dbReference>
<feature type="domain" description="Protein FecR C-terminal" evidence="3">
    <location>
        <begin position="321"/>
        <end position="389"/>
    </location>
</feature>
<evidence type="ECO:0000313" key="5">
    <source>
        <dbReference type="Proteomes" id="UP000646484"/>
    </source>
</evidence>
<dbReference type="PANTHER" id="PTHR30273">
    <property type="entry name" value="PERIPLASMIC SIGNAL SENSOR AND SIGMA FACTOR ACTIVATOR FECR-RELATED"/>
    <property type="match status" value="1"/>
</dbReference>
<keyword evidence="5" id="KW-1185">Reference proteome</keyword>
<evidence type="ECO:0000259" key="3">
    <source>
        <dbReference type="Pfam" id="PF16344"/>
    </source>
</evidence>
<name>A0ABR7D357_9BACT</name>
<dbReference type="PANTHER" id="PTHR30273:SF2">
    <property type="entry name" value="PROTEIN FECR"/>
    <property type="match status" value="1"/>
</dbReference>
<evidence type="ECO:0000259" key="2">
    <source>
        <dbReference type="Pfam" id="PF04773"/>
    </source>
</evidence>
<feature type="domain" description="FecR protein" evidence="2">
    <location>
        <begin position="184"/>
        <end position="280"/>
    </location>
</feature>
<dbReference type="InterPro" id="IPR032508">
    <property type="entry name" value="FecR_C"/>
</dbReference>
<dbReference type="Proteomes" id="UP000646484">
    <property type="component" value="Unassembled WGS sequence"/>
</dbReference>
<dbReference type="Gene3D" id="2.60.120.1440">
    <property type="match status" value="1"/>
</dbReference>
<feature type="transmembrane region" description="Helical" evidence="1">
    <location>
        <begin position="89"/>
        <end position="108"/>
    </location>
</feature>
<keyword evidence="1" id="KW-0812">Transmembrane</keyword>
<accession>A0ABR7D357</accession>
<dbReference type="Pfam" id="PF16344">
    <property type="entry name" value="FecR_C"/>
    <property type="match status" value="1"/>
</dbReference>
<keyword evidence="1" id="KW-0472">Membrane</keyword>
<gene>
    <name evidence="4" type="ORF">H8S64_14780</name>
</gene>
<evidence type="ECO:0000313" key="4">
    <source>
        <dbReference type="EMBL" id="MBC5622363.1"/>
    </source>
</evidence>
<sequence>MKEKSNIYQYDIAALILAYLRNEIDDEGRSKLEAWLDESDSHKVLFARVQDEELQIKDIRKIVSYDADKAWTEVTRKVARRHRRKLGTVYRVAASVVVVLGVSLALWMSRDKKSENKVVEVAEVVKIVPGRPMATLTIASGAVYHLDSLDNVELASVFAANDGKEVVFTDLQRPDSLKEVRYNKIEIPRGGEYKITLGDGTHVYLNAQTELRFPESFANSDRRVVYLSGEAYFEVAKDAAKPFIVRCRDYDVKVLGTSFNVNDYEDEKDSKTTLASGKIEIDMNGRQTVLKPGQQAVIKAGRVDVKEVDVEVYTTWMKENFRFQSETMEEILKKLARWYNIDVIYMGETVKNYHFTGYLPRYANIADVLELLSLTTKIKFELKGKTVTVMEK</sequence>
<organism evidence="4 5">
    <name type="scientific">Butyricimonas hominis</name>
    <dbReference type="NCBI Taxonomy" id="2763032"/>
    <lineage>
        <taxon>Bacteria</taxon>
        <taxon>Pseudomonadati</taxon>
        <taxon>Bacteroidota</taxon>
        <taxon>Bacteroidia</taxon>
        <taxon>Bacteroidales</taxon>
        <taxon>Odoribacteraceae</taxon>
        <taxon>Butyricimonas</taxon>
    </lineage>
</organism>
<dbReference type="RefSeq" id="WP_186977012.1">
    <property type="nucleotide sequence ID" value="NZ_JACOOH010000006.1"/>
</dbReference>
<comment type="caution">
    <text evidence="4">The sequence shown here is derived from an EMBL/GenBank/DDBJ whole genome shotgun (WGS) entry which is preliminary data.</text>
</comment>
<dbReference type="InterPro" id="IPR012373">
    <property type="entry name" value="Ferrdict_sens_TM"/>
</dbReference>